<reference evidence="1" key="1">
    <citation type="journal article" date="2022" name="Int. J. Mol. Sci.">
        <title>Draft Genome of Tanacetum Coccineum: Genomic Comparison of Closely Related Tanacetum-Family Plants.</title>
        <authorList>
            <person name="Yamashiro T."/>
            <person name="Shiraishi A."/>
            <person name="Nakayama K."/>
            <person name="Satake H."/>
        </authorList>
    </citation>
    <scope>NUCLEOTIDE SEQUENCE</scope>
</reference>
<evidence type="ECO:0000313" key="1">
    <source>
        <dbReference type="EMBL" id="GJT45263.1"/>
    </source>
</evidence>
<name>A0ABQ5E1R5_9ASTR</name>
<dbReference type="Proteomes" id="UP001151760">
    <property type="component" value="Unassembled WGS sequence"/>
</dbReference>
<protein>
    <recommendedName>
        <fullName evidence="3">DNA-directed RNA polymerase</fullName>
    </recommendedName>
</protein>
<dbReference type="CDD" id="cd09272">
    <property type="entry name" value="RNase_HI_RT_Ty1"/>
    <property type="match status" value="1"/>
</dbReference>
<sequence length="437" mass="49277">MDVRSDVYVLSNGCRKSSDTTIIGSMHQYFIHLFLYIEGMVFSYGCKAEIWVTKGLLVKAKRNILGLEIIRDQSGNTLRVSQSKIHNEKLVQTLLKGHSTLSLEDSLSGDCDVKKMAWKKEAIWLTGLLEELSVKLKSMAVNCDNQDAIHLSRNHVFHERTKHINVRYYFIIEVLEAKTVEVLKVGTEHNVVDALTKVVAGHKLLGVAECEYEELPDGETEIVPLACHLGHDIQIQSGREELCLIIGLSRLVSTFGGQDMALKELMQKNAVHNEMYNKMNTFMLDMQLGMMPPDQRNVLWSSQYRSSHNSDVGGVILNVMNQERREVHPSMYVLSPYTLLLPTTILPKKWGDKSRNKGMNANVAPFNLGKAVVDDNVVDEEVPITGERDTNDYIFYENMDPSKVIVRGVYADKCQRESLGDGCNKLTQDKTMPPNAT</sequence>
<keyword evidence="2" id="KW-1185">Reference proteome</keyword>
<comment type="caution">
    <text evidence="1">The sequence shown here is derived from an EMBL/GenBank/DDBJ whole genome shotgun (WGS) entry which is preliminary data.</text>
</comment>
<gene>
    <name evidence="1" type="ORF">Tco_0953978</name>
</gene>
<dbReference type="EMBL" id="BQNB010015887">
    <property type="protein sequence ID" value="GJT45263.1"/>
    <property type="molecule type" value="Genomic_DNA"/>
</dbReference>
<accession>A0ABQ5E1R5</accession>
<organism evidence="1 2">
    <name type="scientific">Tanacetum coccineum</name>
    <dbReference type="NCBI Taxonomy" id="301880"/>
    <lineage>
        <taxon>Eukaryota</taxon>
        <taxon>Viridiplantae</taxon>
        <taxon>Streptophyta</taxon>
        <taxon>Embryophyta</taxon>
        <taxon>Tracheophyta</taxon>
        <taxon>Spermatophyta</taxon>
        <taxon>Magnoliopsida</taxon>
        <taxon>eudicotyledons</taxon>
        <taxon>Gunneridae</taxon>
        <taxon>Pentapetalae</taxon>
        <taxon>asterids</taxon>
        <taxon>campanulids</taxon>
        <taxon>Asterales</taxon>
        <taxon>Asteraceae</taxon>
        <taxon>Asteroideae</taxon>
        <taxon>Anthemideae</taxon>
        <taxon>Anthemidinae</taxon>
        <taxon>Tanacetum</taxon>
    </lineage>
</organism>
<evidence type="ECO:0008006" key="3">
    <source>
        <dbReference type="Google" id="ProtNLM"/>
    </source>
</evidence>
<proteinExistence type="predicted"/>
<reference evidence="1" key="2">
    <citation type="submission" date="2022-01" db="EMBL/GenBank/DDBJ databases">
        <authorList>
            <person name="Yamashiro T."/>
            <person name="Shiraishi A."/>
            <person name="Satake H."/>
            <person name="Nakayama K."/>
        </authorList>
    </citation>
    <scope>NUCLEOTIDE SEQUENCE</scope>
</reference>
<evidence type="ECO:0000313" key="2">
    <source>
        <dbReference type="Proteomes" id="UP001151760"/>
    </source>
</evidence>